<evidence type="ECO:0000256" key="3">
    <source>
        <dbReference type="ARBA" id="ARBA00022801"/>
    </source>
</evidence>
<dbReference type="Pfam" id="PF00077">
    <property type="entry name" value="RVP"/>
    <property type="match status" value="1"/>
</dbReference>
<dbReference type="InterPro" id="IPR051592">
    <property type="entry name" value="HERV-K_Pro_peptidase_A2"/>
</dbReference>
<keyword evidence="1" id="KW-0645">Protease</keyword>
<feature type="domain" description="Peptidase A2" evidence="4">
    <location>
        <begin position="88"/>
        <end position="163"/>
    </location>
</feature>
<dbReference type="InterPro" id="IPR001995">
    <property type="entry name" value="Peptidase_A2_cat"/>
</dbReference>
<dbReference type="PANTHER" id="PTHR19422:SF123">
    <property type="entry name" value="RT1 CLASS I, LOCUS CE15"/>
    <property type="match status" value="1"/>
</dbReference>
<dbReference type="Bgee" id="ENSMMUG00000052166">
    <property type="expression patterns" value="Expressed in cerebellum"/>
</dbReference>
<dbReference type="InterPro" id="IPR029054">
    <property type="entry name" value="dUTPase-like"/>
</dbReference>
<dbReference type="GO" id="GO:0006508">
    <property type="term" value="P:proteolysis"/>
    <property type="evidence" value="ECO:0007669"/>
    <property type="project" value="UniProtKB-KW"/>
</dbReference>
<proteinExistence type="predicted"/>
<dbReference type="AlphaFoldDB" id="A0A5F7ZJI7"/>
<dbReference type="Gene3D" id="2.70.40.10">
    <property type="match status" value="1"/>
</dbReference>
<dbReference type="SMR" id="A0A5F7ZJI7"/>
<evidence type="ECO:0000256" key="2">
    <source>
        <dbReference type="ARBA" id="ARBA00022750"/>
    </source>
</evidence>
<dbReference type="PROSITE" id="PS50175">
    <property type="entry name" value="ASP_PROT_RETROV"/>
    <property type="match status" value="1"/>
</dbReference>
<name>A0A5F7ZJI7_MACMU</name>
<reference evidence="6" key="1">
    <citation type="journal article" date="2007" name="Science">
        <title>Evolutionary and biomedical insights from the rhesus macaque genome.</title>
        <authorList>
            <person name="Gibbs R.A."/>
            <person name="Rogers J."/>
            <person name="Katze M.G."/>
            <person name="Bumgarner R."/>
            <person name="Weinstock G.M."/>
            <person name="Mardis E.R."/>
            <person name="Remington K.A."/>
            <person name="Strausberg R.L."/>
            <person name="Venter J.C."/>
            <person name="Wilson R.K."/>
            <person name="Batzer M.A."/>
            <person name="Bustamante C.D."/>
            <person name="Eichler E.E."/>
            <person name="Hahn M.W."/>
            <person name="Hardison R.C."/>
            <person name="Makova K.D."/>
            <person name="Miller W."/>
            <person name="Milosavljevic A."/>
            <person name="Palermo R.E."/>
            <person name="Siepel A."/>
            <person name="Sikela J.M."/>
            <person name="Attaway T."/>
            <person name="Bell S."/>
            <person name="Bernard K.E."/>
            <person name="Buhay C.J."/>
            <person name="Chandrabose M.N."/>
            <person name="Dao M."/>
            <person name="Davis C."/>
            <person name="Delehaunty K.D."/>
            <person name="Ding Y."/>
            <person name="Dinh H.H."/>
            <person name="Dugan-Rocha S."/>
            <person name="Fulton L.A."/>
            <person name="Gabisi R.A."/>
            <person name="Garner T.T."/>
            <person name="Godfrey J."/>
            <person name="Hawes A.C."/>
            <person name="Hernandez J."/>
            <person name="Hines S."/>
            <person name="Holder M."/>
            <person name="Hume J."/>
            <person name="Jhangiani S.N."/>
            <person name="Joshi V."/>
            <person name="Khan Z.M."/>
            <person name="Kirkness E.F."/>
            <person name="Cree A."/>
            <person name="Fowler R.G."/>
            <person name="Lee S."/>
            <person name="Lewis L.R."/>
            <person name="Li Z."/>
            <person name="Liu Y.-S."/>
            <person name="Moore S.M."/>
            <person name="Muzny D."/>
            <person name="Nazareth L.V."/>
            <person name="Ngo D.N."/>
            <person name="Okwuonu G.O."/>
            <person name="Pai G."/>
            <person name="Parker D."/>
            <person name="Paul H.A."/>
            <person name="Pfannkoch C."/>
            <person name="Pohl C.S."/>
            <person name="Rogers Y.-H.C."/>
            <person name="Ruiz S.J."/>
            <person name="Sabo A."/>
            <person name="Santibanez J."/>
            <person name="Schneider B.W."/>
            <person name="Smith S.M."/>
            <person name="Sodergren E."/>
            <person name="Svatek A.F."/>
            <person name="Utterback T.R."/>
            <person name="Vattathil S."/>
            <person name="Warren W."/>
            <person name="White C.S."/>
            <person name="Chinwalla A.T."/>
            <person name="Feng Y."/>
            <person name="Halpern A.L."/>
            <person name="Hillier L.W."/>
            <person name="Huang X."/>
            <person name="Minx P."/>
            <person name="Nelson J.O."/>
            <person name="Pepin K.H."/>
            <person name="Qin X."/>
            <person name="Sutton G.G."/>
            <person name="Venter E."/>
            <person name="Walenz B.P."/>
            <person name="Wallis J.W."/>
            <person name="Worley K.C."/>
            <person name="Yang S.-P."/>
            <person name="Jones S.M."/>
            <person name="Marra M.A."/>
            <person name="Rocchi M."/>
            <person name="Schein J.E."/>
            <person name="Baertsch R."/>
            <person name="Clarke L."/>
            <person name="Csuros M."/>
            <person name="Glasscock J."/>
            <person name="Harris R.A."/>
            <person name="Havlak P."/>
            <person name="Jackson A.R."/>
            <person name="Jiang H."/>
            <person name="Liu Y."/>
            <person name="Messina D.N."/>
            <person name="Shen Y."/>
            <person name="Song H.X.-Z."/>
            <person name="Wylie T."/>
            <person name="Zhang L."/>
            <person name="Birney E."/>
            <person name="Han K."/>
            <person name="Konkel M.K."/>
            <person name="Lee J."/>
            <person name="Smit A.F.A."/>
            <person name="Ullmer B."/>
            <person name="Wang H."/>
            <person name="Xing J."/>
            <person name="Burhans R."/>
            <person name="Cheng Z."/>
            <person name="Karro J.E."/>
            <person name="Ma J."/>
            <person name="Raney B."/>
            <person name="She X."/>
            <person name="Cox M.J."/>
            <person name="Demuth J.P."/>
            <person name="Dumas L.J."/>
            <person name="Han S.-G."/>
            <person name="Hopkins J."/>
            <person name="Karimpour-Fard A."/>
            <person name="Kim Y.H."/>
            <person name="Pollack J.R."/>
            <person name="Vinar T."/>
            <person name="Addo-Quaye C."/>
            <person name="Degenhardt J."/>
            <person name="Denby A."/>
            <person name="Hubisz M.J."/>
            <person name="Indap A."/>
            <person name="Kosiol C."/>
            <person name="Lahn B.T."/>
            <person name="Lawson H.A."/>
            <person name="Marklein A."/>
            <person name="Nielsen R."/>
            <person name="Vallender E.J."/>
            <person name="Clark A.G."/>
            <person name="Ferguson B."/>
            <person name="Hernandez R.D."/>
            <person name="Hirani K."/>
            <person name="Kehrer-Sawatzki H."/>
            <person name="Kolb J."/>
            <person name="Patil S."/>
            <person name="Pu L.-L."/>
            <person name="Ren Y."/>
            <person name="Smith D.G."/>
            <person name="Wheeler D.A."/>
            <person name="Schenck I."/>
            <person name="Ball E.V."/>
            <person name="Chen R."/>
            <person name="Cooper D.N."/>
            <person name="Giardine B."/>
            <person name="Hsu F."/>
            <person name="Kent W.J."/>
            <person name="Lesk A."/>
            <person name="Nelson D.L."/>
            <person name="O'brien W.E."/>
            <person name="Pruefer K."/>
            <person name="Stenson P.D."/>
            <person name="Wallace J.C."/>
            <person name="Ke H."/>
            <person name="Liu X.-M."/>
            <person name="Wang P."/>
            <person name="Xiang A.P."/>
            <person name="Yang F."/>
            <person name="Barber G.P."/>
            <person name="Haussler D."/>
            <person name="Karolchik D."/>
            <person name="Kern A.D."/>
            <person name="Kuhn R.M."/>
            <person name="Smith K.E."/>
            <person name="Zwieg A.S."/>
        </authorList>
    </citation>
    <scope>NUCLEOTIDE SEQUENCE [LARGE SCALE GENOMIC DNA]</scope>
    <source>
        <strain evidence="6">17573</strain>
    </source>
</reference>
<evidence type="ECO:0000256" key="1">
    <source>
        <dbReference type="ARBA" id="ARBA00022670"/>
    </source>
</evidence>
<dbReference type="CDD" id="cd05482">
    <property type="entry name" value="HIV_retropepsin_like"/>
    <property type="match status" value="1"/>
</dbReference>
<sequence>MRGLMVVPEIIDPDFTDEILIKVQVSQLMRLEAGERIAQLLLLPFFPFLSRDMSHQGSFGSTGKTVFWEALVSDQKPLCSLQINGILFEGLVNTGADVSIICLAQWPDHWKKKQVSVTLSGLGTASIVYQSVEPLSCIGPEGQQGKVFFYIIPININLWGHDLLQQFGAFLSIPHISSTVKNMMFNMGYNPLNS</sequence>
<reference evidence="5" key="4">
    <citation type="submission" date="2025-09" db="UniProtKB">
        <authorList>
            <consortium name="Ensembl"/>
        </authorList>
    </citation>
    <scope>IDENTIFICATION</scope>
    <source>
        <strain evidence="5">17573</strain>
    </source>
</reference>
<evidence type="ECO:0000313" key="5">
    <source>
        <dbReference type="Ensembl" id="ENSMMUP00000064797.1"/>
    </source>
</evidence>
<keyword evidence="2" id="KW-0064">Aspartyl protease</keyword>
<dbReference type="Gene3D" id="2.40.70.10">
    <property type="entry name" value="Acid Proteases"/>
    <property type="match status" value="1"/>
</dbReference>
<dbReference type="Ensembl" id="ENSMMUT00000099284.1">
    <property type="protein sequence ID" value="ENSMMUP00000064797.1"/>
    <property type="gene ID" value="ENSMMUG00000052166.1"/>
</dbReference>
<dbReference type="InterPro" id="IPR036157">
    <property type="entry name" value="dUTPase-like_sf"/>
</dbReference>
<dbReference type="InterPro" id="IPR034170">
    <property type="entry name" value="Retropepsin-like_cat_dom"/>
</dbReference>
<protein>
    <recommendedName>
        <fullName evidence="4">Peptidase A2 domain-containing protein</fullName>
    </recommendedName>
</protein>
<keyword evidence="6" id="KW-1185">Reference proteome</keyword>
<dbReference type="Proteomes" id="UP000006718">
    <property type="component" value="Chromosome 14"/>
</dbReference>
<organism evidence="5 6">
    <name type="scientific">Macaca mulatta</name>
    <name type="common">Rhesus macaque</name>
    <dbReference type="NCBI Taxonomy" id="9544"/>
    <lineage>
        <taxon>Eukaryota</taxon>
        <taxon>Metazoa</taxon>
        <taxon>Chordata</taxon>
        <taxon>Craniata</taxon>
        <taxon>Vertebrata</taxon>
        <taxon>Euteleostomi</taxon>
        <taxon>Mammalia</taxon>
        <taxon>Eutheria</taxon>
        <taxon>Euarchontoglires</taxon>
        <taxon>Primates</taxon>
        <taxon>Haplorrhini</taxon>
        <taxon>Catarrhini</taxon>
        <taxon>Cercopithecidae</taxon>
        <taxon>Cercopithecinae</taxon>
        <taxon>Macaca</taxon>
    </lineage>
</organism>
<keyword evidence="3" id="KW-0378">Hydrolase</keyword>
<evidence type="ECO:0000259" key="4">
    <source>
        <dbReference type="PROSITE" id="PS50175"/>
    </source>
</evidence>
<dbReference type="GO" id="GO:0004190">
    <property type="term" value="F:aspartic-type endopeptidase activity"/>
    <property type="evidence" value="ECO:0007669"/>
    <property type="project" value="UniProtKB-KW"/>
</dbReference>
<dbReference type="PANTHER" id="PTHR19422">
    <property type="entry name" value="GAG RETROVIRAL POLYPROTEIN"/>
    <property type="match status" value="1"/>
</dbReference>
<dbReference type="Pfam" id="PF00692">
    <property type="entry name" value="dUTPase"/>
    <property type="match status" value="1"/>
</dbReference>
<dbReference type="InterPro" id="IPR021109">
    <property type="entry name" value="Peptidase_aspartic_dom_sf"/>
</dbReference>
<reference evidence="5" key="2">
    <citation type="submission" date="2019-01" db="EMBL/GenBank/DDBJ databases">
        <authorList>
            <person name="Graves T."/>
            <person name="Eichler E.E."/>
            <person name="Wilson R.K."/>
        </authorList>
    </citation>
    <scope>NUCLEOTIDE SEQUENCE [LARGE SCALE GENOMIC DNA]</scope>
    <source>
        <strain evidence="5">17573</strain>
    </source>
</reference>
<evidence type="ECO:0000313" key="6">
    <source>
        <dbReference type="Proteomes" id="UP000006718"/>
    </source>
</evidence>
<dbReference type="SUPFAM" id="SSF51283">
    <property type="entry name" value="dUTPase-like"/>
    <property type="match status" value="1"/>
</dbReference>
<dbReference type="SUPFAM" id="SSF50630">
    <property type="entry name" value="Acid proteases"/>
    <property type="match status" value="1"/>
</dbReference>
<dbReference type="InterPro" id="IPR018061">
    <property type="entry name" value="Retropepsins"/>
</dbReference>
<dbReference type="InParanoid" id="A0A5F7ZJI7"/>
<accession>A0A5F7ZJI7</accession>
<dbReference type="VEuPathDB" id="HostDB:ENSMMUG00000052166"/>
<dbReference type="GeneTree" id="ENSGT00530000064196"/>
<reference evidence="5" key="3">
    <citation type="submission" date="2025-08" db="UniProtKB">
        <authorList>
            <consortium name="Ensembl"/>
        </authorList>
    </citation>
    <scope>IDENTIFICATION</scope>
    <source>
        <strain evidence="5">17573</strain>
    </source>
</reference>